<organism evidence="3">
    <name type="scientific">Physcomitrium patens</name>
    <name type="common">Spreading-leaved earth moss</name>
    <name type="synonym">Physcomitrella patens</name>
    <dbReference type="NCBI Taxonomy" id="3218"/>
    <lineage>
        <taxon>Eukaryota</taxon>
        <taxon>Viridiplantae</taxon>
        <taxon>Streptophyta</taxon>
        <taxon>Embryophyta</taxon>
        <taxon>Bryophyta</taxon>
        <taxon>Bryophytina</taxon>
        <taxon>Bryopsida</taxon>
        <taxon>Funariidae</taxon>
        <taxon>Funariales</taxon>
        <taxon>Funariaceae</taxon>
        <taxon>Physcomitrium</taxon>
    </lineage>
</organism>
<dbReference type="EMBL" id="ABEU02000020">
    <property type="protein sequence ID" value="PNR32604.1"/>
    <property type="molecule type" value="Genomic_DNA"/>
</dbReference>
<accession>A9T1P6</accession>
<evidence type="ECO:0000313" key="5">
    <source>
        <dbReference type="Proteomes" id="UP000006727"/>
    </source>
</evidence>
<keyword evidence="5" id="KW-1185">Reference proteome</keyword>
<dbReference type="InterPro" id="IPR039609">
    <property type="entry name" value="VQ_15/22"/>
</dbReference>
<feature type="compositionally biased region" description="Polar residues" evidence="1">
    <location>
        <begin position="300"/>
        <end position="311"/>
    </location>
</feature>
<dbReference type="AlphaFoldDB" id="A9T1P6"/>
<feature type="compositionally biased region" description="Low complexity" evidence="1">
    <location>
        <begin position="45"/>
        <end position="60"/>
    </location>
</feature>
<feature type="region of interest" description="Disordered" evidence="1">
    <location>
        <begin position="107"/>
        <end position="219"/>
    </location>
</feature>
<dbReference type="KEGG" id="ppp:112273560"/>
<dbReference type="PaxDb" id="3218-PP1S152_19V6.1"/>
<reference evidence="4" key="3">
    <citation type="submission" date="2020-12" db="UniProtKB">
        <authorList>
            <consortium name="EnsemblPlants"/>
        </authorList>
    </citation>
    <scope>IDENTIFICATION</scope>
</reference>
<proteinExistence type="predicted"/>
<evidence type="ECO:0000313" key="4">
    <source>
        <dbReference type="EnsemblPlants" id="PAC:32948060.CDS.1"/>
    </source>
</evidence>
<reference evidence="3 5" key="1">
    <citation type="journal article" date="2008" name="Science">
        <title>The Physcomitrella genome reveals evolutionary insights into the conquest of land by plants.</title>
        <authorList>
            <person name="Rensing S."/>
            <person name="Lang D."/>
            <person name="Zimmer A."/>
            <person name="Terry A."/>
            <person name="Salamov A."/>
            <person name="Shapiro H."/>
            <person name="Nishiyama T."/>
            <person name="Perroud P.-F."/>
            <person name="Lindquist E."/>
            <person name="Kamisugi Y."/>
            <person name="Tanahashi T."/>
            <person name="Sakakibara K."/>
            <person name="Fujita T."/>
            <person name="Oishi K."/>
            <person name="Shin-I T."/>
            <person name="Kuroki Y."/>
            <person name="Toyoda A."/>
            <person name="Suzuki Y."/>
            <person name="Hashimoto A."/>
            <person name="Yamaguchi K."/>
            <person name="Sugano A."/>
            <person name="Kohara Y."/>
            <person name="Fujiyama A."/>
            <person name="Anterola A."/>
            <person name="Aoki S."/>
            <person name="Ashton N."/>
            <person name="Barbazuk W.B."/>
            <person name="Barker E."/>
            <person name="Bennetzen J."/>
            <person name="Bezanilla M."/>
            <person name="Blankenship R."/>
            <person name="Cho S.H."/>
            <person name="Dutcher S."/>
            <person name="Estelle M."/>
            <person name="Fawcett J.A."/>
            <person name="Gundlach H."/>
            <person name="Hanada K."/>
            <person name="Heyl A."/>
            <person name="Hicks K.A."/>
            <person name="Hugh J."/>
            <person name="Lohr M."/>
            <person name="Mayer K."/>
            <person name="Melkozernov A."/>
            <person name="Murata T."/>
            <person name="Nelson D."/>
            <person name="Pils B."/>
            <person name="Prigge M."/>
            <person name="Reiss B."/>
            <person name="Renner T."/>
            <person name="Rombauts S."/>
            <person name="Rushton P."/>
            <person name="Sanderfoot A."/>
            <person name="Schween G."/>
            <person name="Shiu S.-H."/>
            <person name="Stueber K."/>
            <person name="Theodoulou F.L."/>
            <person name="Tu H."/>
            <person name="Van de Peer Y."/>
            <person name="Verrier P.J."/>
            <person name="Waters E."/>
            <person name="Wood A."/>
            <person name="Yang L."/>
            <person name="Cove D."/>
            <person name="Cuming A."/>
            <person name="Hasebe M."/>
            <person name="Lucas S."/>
            <person name="Mishler D.B."/>
            <person name="Reski R."/>
            <person name="Grigoriev I."/>
            <person name="Quatrano R.S."/>
            <person name="Boore J.L."/>
        </authorList>
    </citation>
    <scope>NUCLEOTIDE SEQUENCE [LARGE SCALE GENOMIC DNA]</scope>
    <source>
        <strain evidence="4 5">cv. Gransden 2004</strain>
    </source>
</reference>
<feature type="compositionally biased region" description="Basic residues" evidence="1">
    <location>
        <begin position="148"/>
        <end position="157"/>
    </location>
</feature>
<dbReference type="PANTHER" id="PTHR33179">
    <property type="entry name" value="VQ MOTIF-CONTAINING PROTEIN"/>
    <property type="match status" value="1"/>
</dbReference>
<dbReference type="Gramene" id="Pp3c20_1460V3.2">
    <property type="protein sequence ID" value="PAC:32948061.CDS.1"/>
    <property type="gene ID" value="Pp3c20_1460"/>
</dbReference>
<dbReference type="GeneID" id="112273560"/>
<dbReference type="Gramene" id="Pp3c20_1460V3.1">
    <property type="protein sequence ID" value="PAC:32948060.CDS.1"/>
    <property type="gene ID" value="Pp3c20_1460"/>
</dbReference>
<sequence length="375" mass="40698">MLQVDDVLSAGKFGSLAASPISVLDPSMANWSWDSTTPLVSQHGSPLRGSPLRSCSSPSSDATHNQEHVSQEPLFGSMRGRGGAMETSTPARTRPLVEALKNCLTSLPHSTHTGDRAGLSSNNPSGATPTTSRSGGSTSNPLGPTKPASKRRSRASRRTPTTVLETNPSEFRDTVQRLTGIPSMPNQNTAPVRPQPKRPNPGTFLRPDALRSIRRLPPISSPPPLLNPFMNGRVPSMNPATHISFLQHLQRIASEQVMPQLPKREPEGSIPLTFFESDGTDPSLVMPVPSMPSEQWWTDPDSSGIISNPRSPRSRLNDNFAERSMTSESMSLDYFTKFADQSPTVPMTLEDPSDNFVENWLCSQDYSAGENQSCA</sequence>
<dbReference type="HOGENOM" id="CLU_738496_0_0_1"/>
<feature type="compositionally biased region" description="Low complexity" evidence="1">
    <location>
        <begin position="124"/>
        <end position="147"/>
    </location>
</feature>
<evidence type="ECO:0000256" key="1">
    <source>
        <dbReference type="SAM" id="MobiDB-lite"/>
    </source>
</evidence>
<dbReference type="EnsemblPlants" id="Pp3c20_1460V3.2">
    <property type="protein sequence ID" value="PAC:32948061.CDS.1"/>
    <property type="gene ID" value="Pp3c20_1460"/>
</dbReference>
<feature type="region of interest" description="Disordered" evidence="1">
    <location>
        <begin position="293"/>
        <end position="316"/>
    </location>
</feature>
<dbReference type="InterPro" id="IPR008889">
    <property type="entry name" value="VQ"/>
</dbReference>
<gene>
    <name evidence="4" type="primary">LOC112273560</name>
    <name evidence="3" type="ORF">PHYPA_024546</name>
</gene>
<dbReference type="Pfam" id="PF05678">
    <property type="entry name" value="VQ"/>
    <property type="match status" value="1"/>
</dbReference>
<protein>
    <recommendedName>
        <fullName evidence="2">VQ domain-containing protein</fullName>
    </recommendedName>
</protein>
<dbReference type="Proteomes" id="UP000006727">
    <property type="component" value="Chromosome 20"/>
</dbReference>
<reference evidence="3 5" key="2">
    <citation type="journal article" date="2018" name="Plant J.">
        <title>The Physcomitrella patens chromosome-scale assembly reveals moss genome structure and evolution.</title>
        <authorList>
            <person name="Lang D."/>
            <person name="Ullrich K.K."/>
            <person name="Murat F."/>
            <person name="Fuchs J."/>
            <person name="Jenkins J."/>
            <person name="Haas F.B."/>
            <person name="Piednoel M."/>
            <person name="Gundlach H."/>
            <person name="Van Bel M."/>
            <person name="Meyberg R."/>
            <person name="Vives C."/>
            <person name="Morata J."/>
            <person name="Symeonidi A."/>
            <person name="Hiss M."/>
            <person name="Muchero W."/>
            <person name="Kamisugi Y."/>
            <person name="Saleh O."/>
            <person name="Blanc G."/>
            <person name="Decker E.L."/>
            <person name="van Gessel N."/>
            <person name="Grimwood J."/>
            <person name="Hayes R.D."/>
            <person name="Graham S.W."/>
            <person name="Gunter L.E."/>
            <person name="McDaniel S.F."/>
            <person name="Hoernstein S.N.W."/>
            <person name="Larsson A."/>
            <person name="Li F.W."/>
            <person name="Perroud P.F."/>
            <person name="Phillips J."/>
            <person name="Ranjan P."/>
            <person name="Rokshar D.S."/>
            <person name="Rothfels C.J."/>
            <person name="Schneider L."/>
            <person name="Shu S."/>
            <person name="Stevenson D.W."/>
            <person name="Thummler F."/>
            <person name="Tillich M."/>
            <person name="Villarreal Aguilar J.C."/>
            <person name="Widiez T."/>
            <person name="Wong G.K."/>
            <person name="Wymore A."/>
            <person name="Zhang Y."/>
            <person name="Zimmer A.D."/>
            <person name="Quatrano R.S."/>
            <person name="Mayer K.F.X."/>
            <person name="Goodstein D."/>
            <person name="Casacuberta J.M."/>
            <person name="Vandepoele K."/>
            <person name="Reski R."/>
            <person name="Cuming A.C."/>
            <person name="Tuskan G.A."/>
            <person name="Maumus F."/>
            <person name="Salse J."/>
            <person name="Schmutz J."/>
            <person name="Rensing S.A."/>
        </authorList>
    </citation>
    <scope>NUCLEOTIDE SEQUENCE [LARGE SCALE GENOMIC DNA]</scope>
    <source>
        <strain evidence="4 5">cv. Gransden 2004</strain>
    </source>
</reference>
<feature type="domain" description="VQ" evidence="2">
    <location>
        <begin position="159"/>
        <end position="183"/>
    </location>
</feature>
<feature type="region of interest" description="Disordered" evidence="1">
    <location>
        <begin position="38"/>
        <end position="92"/>
    </location>
</feature>
<evidence type="ECO:0000313" key="3">
    <source>
        <dbReference type="EMBL" id="PNR32604.1"/>
    </source>
</evidence>
<evidence type="ECO:0000259" key="2">
    <source>
        <dbReference type="Pfam" id="PF05678"/>
    </source>
</evidence>
<dbReference type="RefSeq" id="XP_024358253.1">
    <property type="nucleotide sequence ID" value="XM_024502485.2"/>
</dbReference>
<name>A9T1P6_PHYPA</name>
<dbReference type="EnsemblPlants" id="Pp3c20_1460V3.1">
    <property type="protein sequence ID" value="PAC:32948060.CDS.1"/>
    <property type="gene ID" value="Pp3c20_1460"/>
</dbReference>
<dbReference type="PANTHER" id="PTHR33179:SF83">
    <property type="entry name" value="VQ DOMAIN-CONTAINING PROTEIN"/>
    <property type="match status" value="1"/>
</dbReference>